<keyword evidence="1 6" id="KW-0732">Signal</keyword>
<accession>A0ABT2KDP4</accession>
<name>A0ABT2KDP4_9RHOB</name>
<dbReference type="Gene3D" id="2.40.128.200">
    <property type="match status" value="1"/>
</dbReference>
<dbReference type="InterPro" id="IPR036328">
    <property type="entry name" value="MliC_sf"/>
</dbReference>
<dbReference type="SUPFAM" id="SSF141488">
    <property type="entry name" value="YdhA-like"/>
    <property type="match status" value="1"/>
</dbReference>
<protein>
    <submittedName>
        <fullName evidence="8">MliC family protein</fullName>
    </submittedName>
</protein>
<dbReference type="Pfam" id="PF09864">
    <property type="entry name" value="MliC"/>
    <property type="match status" value="1"/>
</dbReference>
<evidence type="ECO:0000256" key="2">
    <source>
        <dbReference type="ARBA" id="ARBA00023136"/>
    </source>
</evidence>
<keyword evidence="3" id="KW-0564">Palmitate</keyword>
<comment type="caution">
    <text evidence="8">The sequence shown here is derived from an EMBL/GenBank/DDBJ whole genome shotgun (WGS) entry which is preliminary data.</text>
</comment>
<evidence type="ECO:0000256" key="4">
    <source>
        <dbReference type="ARBA" id="ARBA00023288"/>
    </source>
</evidence>
<proteinExistence type="predicted"/>
<sequence>MIRLALSLLTLGTPAAADISLSIPFGPDAQVISAQFSCDGDEPFPVQYINAQPNNLALLPIDGQQRIFVNVISGSGARYVSGQYEWWTKGDQATLRDAMAEGGTDGDGQSCTATDPGATQ</sequence>
<keyword evidence="4" id="KW-0449">Lipoprotein</keyword>
<gene>
    <name evidence="8" type="ORF">MU516_17545</name>
</gene>
<reference evidence="8 9" key="1">
    <citation type="submission" date="2022-04" db="EMBL/GenBank/DDBJ databases">
        <title>Paracoccus sp. YLB-12 draft genome sequence.</title>
        <authorList>
            <person name="Yu L."/>
        </authorList>
    </citation>
    <scope>NUCLEOTIDE SEQUENCE [LARGE SCALE GENOMIC DNA]</scope>
    <source>
        <strain evidence="8 9">YLB-12</strain>
    </source>
</reference>
<feature type="region of interest" description="Disordered" evidence="5">
    <location>
        <begin position="98"/>
        <end position="120"/>
    </location>
</feature>
<dbReference type="Proteomes" id="UP001320702">
    <property type="component" value="Unassembled WGS sequence"/>
</dbReference>
<evidence type="ECO:0000256" key="3">
    <source>
        <dbReference type="ARBA" id="ARBA00023139"/>
    </source>
</evidence>
<feature type="chain" id="PRO_5046979399" evidence="6">
    <location>
        <begin position="18"/>
        <end position="120"/>
    </location>
</feature>
<evidence type="ECO:0000256" key="6">
    <source>
        <dbReference type="SAM" id="SignalP"/>
    </source>
</evidence>
<evidence type="ECO:0000313" key="8">
    <source>
        <dbReference type="EMBL" id="MCT4334659.1"/>
    </source>
</evidence>
<evidence type="ECO:0000313" key="9">
    <source>
        <dbReference type="Proteomes" id="UP001320702"/>
    </source>
</evidence>
<keyword evidence="2" id="KW-0472">Membrane</keyword>
<keyword evidence="9" id="KW-1185">Reference proteome</keyword>
<organism evidence="8 9">
    <name type="scientific">Paracoccus maritimus</name>
    <dbReference type="NCBI Taxonomy" id="2933292"/>
    <lineage>
        <taxon>Bacteria</taxon>
        <taxon>Pseudomonadati</taxon>
        <taxon>Pseudomonadota</taxon>
        <taxon>Alphaproteobacteria</taxon>
        <taxon>Rhodobacterales</taxon>
        <taxon>Paracoccaceae</taxon>
        <taxon>Paracoccus</taxon>
    </lineage>
</organism>
<evidence type="ECO:0000256" key="1">
    <source>
        <dbReference type="ARBA" id="ARBA00022729"/>
    </source>
</evidence>
<dbReference type="RefSeq" id="WP_260278560.1">
    <property type="nucleotide sequence ID" value="NZ_JANAVZ010000016.1"/>
</dbReference>
<evidence type="ECO:0000259" key="7">
    <source>
        <dbReference type="Pfam" id="PF09864"/>
    </source>
</evidence>
<feature type="domain" description="C-type lysozyme inhibitor" evidence="7">
    <location>
        <begin position="36"/>
        <end position="101"/>
    </location>
</feature>
<feature type="signal peptide" evidence="6">
    <location>
        <begin position="1"/>
        <end position="17"/>
    </location>
</feature>
<dbReference type="InterPro" id="IPR018660">
    <property type="entry name" value="MliC"/>
</dbReference>
<feature type="compositionally biased region" description="Polar residues" evidence="5">
    <location>
        <begin position="107"/>
        <end position="120"/>
    </location>
</feature>
<evidence type="ECO:0000256" key="5">
    <source>
        <dbReference type="SAM" id="MobiDB-lite"/>
    </source>
</evidence>
<dbReference type="EMBL" id="JANAVZ010000016">
    <property type="protein sequence ID" value="MCT4334659.1"/>
    <property type="molecule type" value="Genomic_DNA"/>
</dbReference>